<keyword evidence="4" id="KW-0804">Transcription</keyword>
<dbReference type="PANTHER" id="PTHR47338">
    <property type="entry name" value="ZN(II)2CYS6 TRANSCRIPTION FACTOR (EUROFUNG)-RELATED"/>
    <property type="match status" value="1"/>
</dbReference>
<evidence type="ECO:0000256" key="6">
    <source>
        <dbReference type="SAM" id="MobiDB-lite"/>
    </source>
</evidence>
<evidence type="ECO:0000313" key="9">
    <source>
        <dbReference type="Proteomes" id="UP000287124"/>
    </source>
</evidence>
<comment type="subcellular location">
    <subcellularLocation>
        <location evidence="1">Nucleus</location>
    </subcellularLocation>
</comment>
<evidence type="ECO:0000256" key="5">
    <source>
        <dbReference type="ARBA" id="ARBA00023242"/>
    </source>
</evidence>
<protein>
    <recommendedName>
        <fullName evidence="7">Zn(2)-C6 fungal-type domain-containing protein</fullName>
    </recommendedName>
</protein>
<dbReference type="SMART" id="SM00066">
    <property type="entry name" value="GAL4"/>
    <property type="match status" value="1"/>
</dbReference>
<dbReference type="CDD" id="cd12148">
    <property type="entry name" value="fungal_TF_MHR"/>
    <property type="match status" value="1"/>
</dbReference>
<name>A0A430KY57_9HYPO</name>
<proteinExistence type="predicted"/>
<dbReference type="GO" id="GO:0003677">
    <property type="term" value="F:DNA binding"/>
    <property type="evidence" value="ECO:0007669"/>
    <property type="project" value="InterPro"/>
</dbReference>
<evidence type="ECO:0000313" key="8">
    <source>
        <dbReference type="EMBL" id="RTE68435.1"/>
    </source>
</evidence>
<evidence type="ECO:0000259" key="7">
    <source>
        <dbReference type="PROSITE" id="PS50048"/>
    </source>
</evidence>
<keyword evidence="3" id="KW-0805">Transcription regulation</keyword>
<dbReference type="SMART" id="SM00906">
    <property type="entry name" value="Fungal_trans"/>
    <property type="match status" value="1"/>
</dbReference>
<dbReference type="GO" id="GO:0008270">
    <property type="term" value="F:zinc ion binding"/>
    <property type="evidence" value="ECO:0007669"/>
    <property type="project" value="InterPro"/>
</dbReference>
<dbReference type="EMBL" id="MIKF01000856">
    <property type="protein sequence ID" value="RTE68435.1"/>
    <property type="molecule type" value="Genomic_DNA"/>
</dbReference>
<dbReference type="InterPro" id="IPR007219">
    <property type="entry name" value="XnlR_reg_dom"/>
</dbReference>
<evidence type="ECO:0000256" key="2">
    <source>
        <dbReference type="ARBA" id="ARBA00022723"/>
    </source>
</evidence>
<reference evidence="8 9" key="1">
    <citation type="submission" date="2017-06" db="EMBL/GenBank/DDBJ databases">
        <title>Comparative genomic analysis of Ambrosia Fusariam Clade fungi.</title>
        <authorList>
            <person name="Stajich J.E."/>
            <person name="Carrillo J."/>
            <person name="Kijimoto T."/>
            <person name="Eskalen A."/>
            <person name="O'Donnell K."/>
            <person name="Kasson M."/>
        </authorList>
    </citation>
    <scope>NUCLEOTIDE SEQUENCE [LARGE SCALE GENOMIC DNA]</scope>
    <source>
        <strain evidence="8 9">UCR1854</strain>
    </source>
</reference>
<evidence type="ECO:0000256" key="3">
    <source>
        <dbReference type="ARBA" id="ARBA00023015"/>
    </source>
</evidence>
<dbReference type="GO" id="GO:0000981">
    <property type="term" value="F:DNA-binding transcription factor activity, RNA polymerase II-specific"/>
    <property type="evidence" value="ECO:0007669"/>
    <property type="project" value="InterPro"/>
</dbReference>
<dbReference type="PROSITE" id="PS50048">
    <property type="entry name" value="ZN2_CY6_FUNGAL_2"/>
    <property type="match status" value="1"/>
</dbReference>
<dbReference type="Pfam" id="PF00172">
    <property type="entry name" value="Zn_clus"/>
    <property type="match status" value="1"/>
</dbReference>
<sequence length="595" mass="66902">PSDKTATPVILSIMSQQQTRMSCLTCRSKKLRCDRVLPSCSRCTQSGEDCVFPGSRKSKTGRPRKIRELETKLVELEHQLAAFQANQQQATKEDTVDQPNTRETSNSLEIPREDDQTSHGSHPATLNLTLFDEDSLSVGLSLGHDSYHGSSLELIETYFDNMGWAAPMIHKARFMESLSQQATRQTPKCLIYIIMALGASVSRNNQVMARTLYQCAKVQARSTESKGEGQDSITLSHVQYWALVANFEAQQMMFSQAVNSLCRGIRTAQLLQLHRLDKKSEDSAIASAEDWIELEEKRRTWWVLFIADRLVCGTTGLPLCIDERETSTLLPTTEEAFAKGRRELTETLESALSLRSVGQSILTIRVIAALFFQHTLEHTSPISPSSRLEADQDEFWNQHRRLDNDLSLLLMNLPDAARLSNFPSNPDAVTINTYIHAAIISLHRGGLWNIRYSANSAGEDQWVSQQARQSHERLLHSAGEIAHILRMVPDCRMTFINPILNFAVYLACLVFIEDYLERQKQQSEDTAQFLLSVLVTISQDNAVAKSLANQVARDMYYVGIEVPPDLIPQIESCSLFLTDVGIITVNIAFRLLHSD</sequence>
<dbReference type="SUPFAM" id="SSF57701">
    <property type="entry name" value="Zn2/Cys6 DNA-binding domain"/>
    <property type="match status" value="1"/>
</dbReference>
<dbReference type="InterPro" id="IPR050815">
    <property type="entry name" value="TF_fung"/>
</dbReference>
<organism evidence="8 9">
    <name type="scientific">Fusarium euwallaceae</name>
    <dbReference type="NCBI Taxonomy" id="1147111"/>
    <lineage>
        <taxon>Eukaryota</taxon>
        <taxon>Fungi</taxon>
        <taxon>Dikarya</taxon>
        <taxon>Ascomycota</taxon>
        <taxon>Pezizomycotina</taxon>
        <taxon>Sordariomycetes</taxon>
        <taxon>Hypocreomycetidae</taxon>
        <taxon>Hypocreales</taxon>
        <taxon>Nectriaceae</taxon>
        <taxon>Fusarium</taxon>
        <taxon>Fusarium solani species complex</taxon>
    </lineage>
</organism>
<dbReference type="Proteomes" id="UP000287124">
    <property type="component" value="Unassembled WGS sequence"/>
</dbReference>
<feature type="region of interest" description="Disordered" evidence="6">
    <location>
        <begin position="84"/>
        <end position="123"/>
    </location>
</feature>
<feature type="non-terminal residue" evidence="8">
    <location>
        <position position="1"/>
    </location>
</feature>
<feature type="domain" description="Zn(2)-C6 fungal-type" evidence="7">
    <location>
        <begin position="22"/>
        <end position="52"/>
    </location>
</feature>
<dbReference type="GO" id="GO:0005634">
    <property type="term" value="C:nucleus"/>
    <property type="evidence" value="ECO:0007669"/>
    <property type="project" value="UniProtKB-SubCell"/>
</dbReference>
<dbReference type="AlphaFoldDB" id="A0A430KY57"/>
<dbReference type="InterPro" id="IPR036864">
    <property type="entry name" value="Zn2-C6_fun-type_DNA-bd_sf"/>
</dbReference>
<evidence type="ECO:0000256" key="1">
    <source>
        <dbReference type="ARBA" id="ARBA00004123"/>
    </source>
</evidence>
<accession>A0A430KY57</accession>
<dbReference type="PANTHER" id="PTHR47338:SF10">
    <property type="entry name" value="TRANSCRIPTION FACTOR DOMAIN-CONTAINING PROTEIN-RELATED"/>
    <property type="match status" value="1"/>
</dbReference>
<dbReference type="Gene3D" id="4.10.240.10">
    <property type="entry name" value="Zn(2)-C6 fungal-type DNA-binding domain"/>
    <property type="match status" value="1"/>
</dbReference>
<comment type="caution">
    <text evidence="8">The sequence shown here is derived from an EMBL/GenBank/DDBJ whole genome shotgun (WGS) entry which is preliminary data.</text>
</comment>
<keyword evidence="5" id="KW-0539">Nucleus</keyword>
<keyword evidence="2" id="KW-0479">Metal-binding</keyword>
<keyword evidence="9" id="KW-1185">Reference proteome</keyword>
<dbReference type="Pfam" id="PF04082">
    <property type="entry name" value="Fungal_trans"/>
    <property type="match status" value="1"/>
</dbReference>
<dbReference type="GO" id="GO:0006351">
    <property type="term" value="P:DNA-templated transcription"/>
    <property type="evidence" value="ECO:0007669"/>
    <property type="project" value="InterPro"/>
</dbReference>
<gene>
    <name evidence="8" type="ORF">BHE90_017186</name>
</gene>
<feature type="compositionally biased region" description="Polar residues" evidence="6">
    <location>
        <begin position="97"/>
        <end position="108"/>
    </location>
</feature>
<evidence type="ECO:0000256" key="4">
    <source>
        <dbReference type="ARBA" id="ARBA00023163"/>
    </source>
</evidence>
<dbReference type="PROSITE" id="PS00463">
    <property type="entry name" value="ZN2_CY6_FUNGAL_1"/>
    <property type="match status" value="1"/>
</dbReference>
<dbReference type="InterPro" id="IPR001138">
    <property type="entry name" value="Zn2Cys6_DnaBD"/>
</dbReference>
<dbReference type="CDD" id="cd00067">
    <property type="entry name" value="GAL4"/>
    <property type="match status" value="1"/>
</dbReference>